<evidence type="ECO:0000256" key="6">
    <source>
        <dbReference type="ARBA" id="ARBA00059383"/>
    </source>
</evidence>
<dbReference type="GO" id="GO:0042351">
    <property type="term" value="P:'de novo' GDP-L-fucose biosynthetic process"/>
    <property type="evidence" value="ECO:0007669"/>
    <property type="project" value="TreeGrafter"/>
</dbReference>
<evidence type="ECO:0000256" key="4">
    <source>
        <dbReference type="ARBA" id="ARBA00011989"/>
    </source>
</evidence>
<comment type="caution">
    <text evidence="7">Lacks conserved residue(s) required for the propagation of feature annotation.</text>
</comment>
<dbReference type="AlphaFoldDB" id="A0A450RVV8"/>
<accession>A0A450RVV8</accession>
<dbReference type="GO" id="GO:0008446">
    <property type="term" value="F:GDP-mannose 4,6-dehydratase activity"/>
    <property type="evidence" value="ECO:0007669"/>
    <property type="project" value="UniProtKB-UniRule"/>
</dbReference>
<protein>
    <recommendedName>
        <fullName evidence="4 7">GDP-mannose 4,6-dehydratase</fullName>
        <ecNumber evidence="4 7">4.2.1.47</ecNumber>
    </recommendedName>
    <alternativeName>
        <fullName evidence="7">GDP-D-mannose dehydratase</fullName>
    </alternativeName>
</protein>
<comment type="cofactor">
    <cofactor evidence="2 7">
        <name>NADP(+)</name>
        <dbReference type="ChEBI" id="CHEBI:58349"/>
    </cofactor>
</comment>
<reference evidence="9" key="1">
    <citation type="submission" date="2019-02" db="EMBL/GenBank/DDBJ databases">
        <authorList>
            <person name="Gruber-Vodicka R. H."/>
            <person name="Seah K. B. B."/>
        </authorList>
    </citation>
    <scope>NUCLEOTIDE SEQUENCE</scope>
    <source>
        <strain evidence="9">BECK_DK161</strain>
    </source>
</reference>
<evidence type="ECO:0000313" key="9">
    <source>
        <dbReference type="EMBL" id="VFJ43157.1"/>
    </source>
</evidence>
<dbReference type="HAMAP" id="MF_00955">
    <property type="entry name" value="GDP_Man_dehydratase"/>
    <property type="match status" value="1"/>
</dbReference>
<comment type="function">
    <text evidence="6 7">Catalyzes the conversion of GDP-D-mannose to GDP-4-dehydro-6-deoxy-D-mannose.</text>
</comment>
<dbReference type="EMBL" id="CAADEY010000004">
    <property type="protein sequence ID" value="VFJ43157.1"/>
    <property type="molecule type" value="Genomic_DNA"/>
</dbReference>
<dbReference type="InterPro" id="IPR006368">
    <property type="entry name" value="GDP_Man_deHydtase"/>
</dbReference>
<evidence type="ECO:0000256" key="2">
    <source>
        <dbReference type="ARBA" id="ARBA00001937"/>
    </source>
</evidence>
<evidence type="ECO:0000259" key="8">
    <source>
        <dbReference type="Pfam" id="PF16363"/>
    </source>
</evidence>
<proteinExistence type="inferred from homology"/>
<organism evidence="9">
    <name type="scientific">Candidatus Kentrum sp. DK</name>
    <dbReference type="NCBI Taxonomy" id="2126562"/>
    <lineage>
        <taxon>Bacteria</taxon>
        <taxon>Pseudomonadati</taxon>
        <taxon>Pseudomonadota</taxon>
        <taxon>Gammaproteobacteria</taxon>
        <taxon>Candidatus Kentrum</taxon>
    </lineage>
</organism>
<name>A0A450RVV8_9GAMM</name>
<dbReference type="FunFam" id="3.40.50.720:FF:000924">
    <property type="entry name" value="GDP-mannose 4,6 dehydratase"/>
    <property type="match status" value="1"/>
</dbReference>
<dbReference type="PANTHER" id="PTHR43715:SF1">
    <property type="entry name" value="GDP-MANNOSE 4,6 DEHYDRATASE"/>
    <property type="match status" value="1"/>
</dbReference>
<dbReference type="GO" id="GO:0070401">
    <property type="term" value="F:NADP+ binding"/>
    <property type="evidence" value="ECO:0007669"/>
    <property type="project" value="UniProtKB-UniRule"/>
</dbReference>
<keyword evidence="7" id="KW-0521">NADP</keyword>
<comment type="similarity">
    <text evidence="3 7">Belongs to the NAD(P)-dependent epimerase/dehydratase family. GDP-mannose 4,6-dehydratase subfamily.</text>
</comment>
<dbReference type="EC" id="4.2.1.47" evidence="4 7"/>
<dbReference type="CDD" id="cd05260">
    <property type="entry name" value="GDP_MD_SDR_e"/>
    <property type="match status" value="1"/>
</dbReference>
<evidence type="ECO:0000256" key="3">
    <source>
        <dbReference type="ARBA" id="ARBA00009263"/>
    </source>
</evidence>
<dbReference type="InterPro" id="IPR036291">
    <property type="entry name" value="NAD(P)-bd_dom_sf"/>
</dbReference>
<dbReference type="InterPro" id="IPR016040">
    <property type="entry name" value="NAD(P)-bd_dom"/>
</dbReference>
<dbReference type="SUPFAM" id="SSF51735">
    <property type="entry name" value="NAD(P)-binding Rossmann-fold domains"/>
    <property type="match status" value="1"/>
</dbReference>
<dbReference type="Gene3D" id="3.90.25.10">
    <property type="entry name" value="UDP-galactose 4-epimerase, domain 1"/>
    <property type="match status" value="1"/>
</dbReference>
<sequence>MSKPVRQSPTALITGVTGQDGAYLAEFLLDKGYIVHGIKRRASLFNTDRVDHLYQDPHESDRRFILHHGDLTDSSSLIRIIGQVQPDEIYNLAAQSHVAVSFEEPEYTANSDALGALRILEAIRILGLEKKTRFYQASTSELYGLVQETPQSETTPFYPRSPYAVAKLYAYWITVNYREAYGIYACNGILFNHESPIRGETFVTRKITRALARIKLGLQECLYLGNLDAKRDWGHARDYVEAQWLMLQQDRPEDLVIATGYQHSVRDFVDAAARELGMKLRWEGTGLEEKGLLVPSADTEVEQVIVAVDPRYFRPTEVETLLGDPAKAREKLGWTPKISFRELVTEMAREDLKAAKRDELVKRHGFKVFDHHE</sequence>
<evidence type="ECO:0000256" key="5">
    <source>
        <dbReference type="ARBA" id="ARBA00023239"/>
    </source>
</evidence>
<evidence type="ECO:0000256" key="7">
    <source>
        <dbReference type="HAMAP-Rule" id="MF_00955"/>
    </source>
</evidence>
<comment type="catalytic activity">
    <reaction evidence="1 7">
        <text>GDP-alpha-D-mannose = GDP-4-dehydro-alpha-D-rhamnose + H2O</text>
        <dbReference type="Rhea" id="RHEA:23820"/>
        <dbReference type="ChEBI" id="CHEBI:15377"/>
        <dbReference type="ChEBI" id="CHEBI:57527"/>
        <dbReference type="ChEBI" id="CHEBI:57964"/>
        <dbReference type="EC" id="4.2.1.47"/>
    </reaction>
</comment>
<feature type="domain" description="NAD(P)-binding" evidence="8">
    <location>
        <begin position="12"/>
        <end position="347"/>
    </location>
</feature>
<dbReference type="Gene3D" id="3.40.50.720">
    <property type="entry name" value="NAD(P)-binding Rossmann-like Domain"/>
    <property type="match status" value="1"/>
</dbReference>
<dbReference type="NCBIfam" id="TIGR01472">
    <property type="entry name" value="gmd"/>
    <property type="match status" value="1"/>
</dbReference>
<dbReference type="Pfam" id="PF16363">
    <property type="entry name" value="GDP_Man_Dehyd"/>
    <property type="match status" value="1"/>
</dbReference>
<keyword evidence="5 7" id="KW-0456">Lyase</keyword>
<dbReference type="PANTHER" id="PTHR43715">
    <property type="entry name" value="GDP-MANNOSE 4,6-DEHYDRATASE"/>
    <property type="match status" value="1"/>
</dbReference>
<evidence type="ECO:0000256" key="1">
    <source>
        <dbReference type="ARBA" id="ARBA00000188"/>
    </source>
</evidence>
<gene>
    <name evidence="7" type="primary">gmd</name>
    <name evidence="9" type="ORF">BECKDK2373C_GA0170839_100439</name>
</gene>